<protein>
    <submittedName>
        <fullName evidence="1">Uncharacterized protein</fullName>
    </submittedName>
</protein>
<comment type="caution">
    <text evidence="1">The sequence shown here is derived from an EMBL/GenBank/DDBJ whole genome shotgun (WGS) entry which is preliminary data.</text>
</comment>
<dbReference type="Proteomes" id="UP000321083">
    <property type="component" value="Unassembled WGS sequence"/>
</dbReference>
<proteinExistence type="predicted"/>
<dbReference type="EMBL" id="SRHE01000067">
    <property type="protein sequence ID" value="TWW11140.1"/>
    <property type="molecule type" value="Genomic_DNA"/>
</dbReference>
<reference evidence="1 2" key="2">
    <citation type="submission" date="2019-08" db="EMBL/GenBank/DDBJ databases">
        <authorList>
            <person name="Henke P."/>
        </authorList>
    </citation>
    <scope>NUCLEOTIDE SEQUENCE [LARGE SCALE GENOMIC DNA]</scope>
    <source>
        <strain evidence="1">Phe10_nw2017</strain>
    </source>
</reference>
<organism evidence="1 2">
    <name type="scientific">Planctomyces bekefii</name>
    <dbReference type="NCBI Taxonomy" id="1653850"/>
    <lineage>
        <taxon>Bacteria</taxon>
        <taxon>Pseudomonadati</taxon>
        <taxon>Planctomycetota</taxon>
        <taxon>Planctomycetia</taxon>
        <taxon>Planctomycetales</taxon>
        <taxon>Planctomycetaceae</taxon>
        <taxon>Planctomyces</taxon>
    </lineage>
</organism>
<sequence>MELSITRENNSGVFGHAPKNDFNNYLINTDKGQSNLIDSPKEDNLRKKQSLISLISLDLAFARIGSWMMILKSALSFLISDE</sequence>
<dbReference type="AlphaFoldDB" id="A0A5C6M8J7"/>
<feature type="non-terminal residue" evidence="1">
    <location>
        <position position="82"/>
    </location>
</feature>
<accession>A0A5C6M8J7</accession>
<gene>
    <name evidence="1" type="ORF">E3A20_05350</name>
</gene>
<name>A0A5C6M8J7_9PLAN</name>
<keyword evidence="2" id="KW-1185">Reference proteome</keyword>
<evidence type="ECO:0000313" key="2">
    <source>
        <dbReference type="Proteomes" id="UP000321083"/>
    </source>
</evidence>
<evidence type="ECO:0000313" key="1">
    <source>
        <dbReference type="EMBL" id="TWW11140.1"/>
    </source>
</evidence>
<reference evidence="1 2" key="1">
    <citation type="submission" date="2019-08" db="EMBL/GenBank/DDBJ databases">
        <title>100 year-old enigma solved: identification of Planctomyces bekefii, the type genus and species of the phylum Planctomycetes.</title>
        <authorList>
            <person name="Svetlana D.N."/>
            <person name="Overmann J."/>
        </authorList>
    </citation>
    <scope>NUCLEOTIDE SEQUENCE [LARGE SCALE GENOMIC DNA]</scope>
    <source>
        <strain evidence="1">Phe10_nw2017</strain>
    </source>
</reference>